<dbReference type="STRING" id="1045775.SAMN05216378_5174"/>
<comment type="subcellular location">
    <subcellularLocation>
        <location evidence="6">Cytoplasm</location>
    </subcellularLocation>
</comment>
<dbReference type="InterPro" id="IPR001374">
    <property type="entry name" value="R3H_dom"/>
</dbReference>
<keyword evidence="9" id="KW-1185">Reference proteome</keyword>
<reference evidence="9" key="1">
    <citation type="submission" date="2016-10" db="EMBL/GenBank/DDBJ databases">
        <authorList>
            <person name="Varghese N."/>
            <person name="Submissions S."/>
        </authorList>
    </citation>
    <scope>NUCLEOTIDE SEQUENCE [LARGE SCALE GENOMIC DNA]</scope>
    <source>
        <strain evidence="9">CGMCC 1.10784</strain>
    </source>
</reference>
<evidence type="ECO:0000256" key="2">
    <source>
        <dbReference type="ARBA" id="ARBA00022884"/>
    </source>
</evidence>
<dbReference type="InterPro" id="IPR032782">
    <property type="entry name" value="KhpB_N"/>
</dbReference>
<dbReference type="CDD" id="cd02644">
    <property type="entry name" value="R3H_jag"/>
    <property type="match status" value="1"/>
</dbReference>
<evidence type="ECO:0000256" key="3">
    <source>
        <dbReference type="ARBA" id="ARBA00022960"/>
    </source>
</evidence>
<evidence type="ECO:0000256" key="5">
    <source>
        <dbReference type="ARBA" id="ARBA00023316"/>
    </source>
</evidence>
<keyword evidence="4 6" id="KW-0143">Chaperone</keyword>
<keyword evidence="2 6" id="KW-0694">RNA-binding</keyword>
<comment type="function">
    <text evidence="6">A probable RNA chaperone. Forms a complex with KhpA which binds to cellular RNA and controls its expression. Plays a role in peptidoglycan (PG) homeostasis and cell length regulation.</text>
</comment>
<dbReference type="InterPro" id="IPR034079">
    <property type="entry name" value="R3H_KhpB"/>
</dbReference>
<dbReference type="InterPro" id="IPR038008">
    <property type="entry name" value="Jag_KH"/>
</dbReference>
<dbReference type="HAMAP" id="MF_00867">
    <property type="entry name" value="KhpB"/>
    <property type="match status" value="1"/>
</dbReference>
<dbReference type="Gene3D" id="3.30.300.20">
    <property type="match status" value="1"/>
</dbReference>
<dbReference type="GO" id="GO:0005737">
    <property type="term" value="C:cytoplasm"/>
    <property type="evidence" value="ECO:0007669"/>
    <property type="project" value="UniProtKB-SubCell"/>
</dbReference>
<comment type="subunit">
    <text evidence="6">Forms a complex with KhpA.</text>
</comment>
<evidence type="ECO:0000259" key="7">
    <source>
        <dbReference type="PROSITE" id="PS51061"/>
    </source>
</evidence>
<organism evidence="8 9">
    <name type="scientific">Paenibacillus catalpae</name>
    <dbReference type="NCBI Taxonomy" id="1045775"/>
    <lineage>
        <taxon>Bacteria</taxon>
        <taxon>Bacillati</taxon>
        <taxon>Bacillota</taxon>
        <taxon>Bacilli</taxon>
        <taxon>Bacillales</taxon>
        <taxon>Paenibacillaceae</taxon>
        <taxon>Paenibacillus</taxon>
    </lineage>
</organism>
<feature type="region of interest" description="Jag_N domain" evidence="6">
    <location>
        <begin position="5"/>
        <end position="55"/>
    </location>
</feature>
<dbReference type="InterPro" id="IPR039247">
    <property type="entry name" value="KhpB"/>
</dbReference>
<evidence type="ECO:0000313" key="9">
    <source>
        <dbReference type="Proteomes" id="UP000198855"/>
    </source>
</evidence>
<keyword evidence="5 6" id="KW-0961">Cell wall biogenesis/degradation</keyword>
<dbReference type="Gene3D" id="3.30.1370.50">
    <property type="entry name" value="R3H-like domain"/>
    <property type="match status" value="1"/>
</dbReference>
<feature type="domain" description="R3H" evidence="7">
    <location>
        <begin position="141"/>
        <end position="207"/>
    </location>
</feature>
<dbReference type="OrthoDB" id="9794483at2"/>
<comment type="domain">
    <text evidence="6">Has an N-terminal Jag-N domain and 2 RNA-binding domains (KH and R3H).</text>
</comment>
<dbReference type="PROSITE" id="PS51061">
    <property type="entry name" value="R3H"/>
    <property type="match status" value="1"/>
</dbReference>
<evidence type="ECO:0000313" key="8">
    <source>
        <dbReference type="EMBL" id="SFF15705.1"/>
    </source>
</evidence>
<accession>A0A1I2GDN2</accession>
<dbReference type="Gene3D" id="3.30.30.80">
    <property type="entry name" value="probable RNA-binding protein from clostridium symbiosum atcc 14940"/>
    <property type="match status" value="1"/>
</dbReference>
<dbReference type="PANTHER" id="PTHR35800">
    <property type="entry name" value="PROTEIN JAG"/>
    <property type="match status" value="1"/>
</dbReference>
<dbReference type="SMART" id="SM00393">
    <property type="entry name" value="R3H"/>
    <property type="match status" value="1"/>
</dbReference>
<dbReference type="Pfam" id="PF13083">
    <property type="entry name" value="KH_KhpA-B"/>
    <property type="match status" value="1"/>
</dbReference>
<dbReference type="InterPro" id="IPR038247">
    <property type="entry name" value="Jag_N_dom_sf"/>
</dbReference>
<dbReference type="PANTHER" id="PTHR35800:SF1">
    <property type="entry name" value="RNA-BINDING PROTEIN KHPB"/>
    <property type="match status" value="1"/>
</dbReference>
<protein>
    <recommendedName>
        <fullName evidence="6">RNA-binding protein KhpB</fullName>
    </recommendedName>
    <alternativeName>
        <fullName evidence="6">RNA-binding protein EloR</fullName>
    </alternativeName>
</protein>
<dbReference type="GO" id="GO:0003723">
    <property type="term" value="F:RNA binding"/>
    <property type="evidence" value="ECO:0007669"/>
    <property type="project" value="UniProtKB-UniRule"/>
</dbReference>
<comment type="similarity">
    <text evidence="6">Belongs to the KhpB RNA-binding protein family.</text>
</comment>
<dbReference type="SMART" id="SM01245">
    <property type="entry name" value="Jag_N"/>
    <property type="match status" value="1"/>
</dbReference>
<dbReference type="AlphaFoldDB" id="A0A1I2GDN2"/>
<sequence>MKKIVASGKTVDDAVRSGLTQLNVTMDRVKVLVTEQPSKGLFGLIGVREAKVELELIPDPTIEAEQFLRDVAEAMGLTIAIERKQTKEATYLSVSGGGDIGMLIGRRGQTLDALQYLVNIVANRYSDSHLRIVLDAEDFRERRRKTLEELSERLAGRVIRTKKEVVLEPMSSHERKVIHSQLQNHPRVKTYSKGDEPNRRVVIALKEKQM</sequence>
<dbReference type="Pfam" id="PF01424">
    <property type="entry name" value="R3H"/>
    <property type="match status" value="1"/>
</dbReference>
<name>A0A1I2GDN2_9BACL</name>
<dbReference type="GO" id="GO:0008360">
    <property type="term" value="P:regulation of cell shape"/>
    <property type="evidence" value="ECO:0007669"/>
    <property type="project" value="UniProtKB-KW"/>
</dbReference>
<dbReference type="NCBIfam" id="NF041568">
    <property type="entry name" value="Jag_EloR"/>
    <property type="match status" value="1"/>
</dbReference>
<dbReference type="Pfam" id="PF14804">
    <property type="entry name" value="Jag_N"/>
    <property type="match status" value="1"/>
</dbReference>
<proteinExistence type="inferred from homology"/>
<dbReference type="EMBL" id="FOMT01000006">
    <property type="protein sequence ID" value="SFF15705.1"/>
    <property type="molecule type" value="Genomic_DNA"/>
</dbReference>
<keyword evidence="1 6" id="KW-0963">Cytoplasm</keyword>
<dbReference type="Proteomes" id="UP000198855">
    <property type="component" value="Unassembled WGS sequence"/>
</dbReference>
<dbReference type="InterPro" id="IPR015946">
    <property type="entry name" value="KH_dom-like_a/b"/>
</dbReference>
<gene>
    <name evidence="6" type="primary">khpB</name>
    <name evidence="6" type="synonym">eloR</name>
    <name evidence="8" type="ORF">SAMN05216378_5174</name>
</gene>
<keyword evidence="3 6" id="KW-0133">Cell shape</keyword>
<dbReference type="GO" id="GO:0009252">
    <property type="term" value="P:peptidoglycan biosynthetic process"/>
    <property type="evidence" value="ECO:0007669"/>
    <property type="project" value="UniProtKB-UniRule"/>
</dbReference>
<dbReference type="RefSeq" id="WP_091189318.1">
    <property type="nucleotide sequence ID" value="NZ_FOMT01000006.1"/>
</dbReference>
<evidence type="ECO:0000256" key="4">
    <source>
        <dbReference type="ARBA" id="ARBA00023186"/>
    </source>
</evidence>
<dbReference type="SUPFAM" id="SSF82708">
    <property type="entry name" value="R3H domain"/>
    <property type="match status" value="1"/>
</dbReference>
<dbReference type="GO" id="GO:0071555">
    <property type="term" value="P:cell wall organization"/>
    <property type="evidence" value="ECO:0007669"/>
    <property type="project" value="UniProtKB-KW"/>
</dbReference>
<dbReference type="CDD" id="cd02414">
    <property type="entry name" value="KH-II_Jag"/>
    <property type="match status" value="1"/>
</dbReference>
<evidence type="ECO:0000256" key="6">
    <source>
        <dbReference type="HAMAP-Rule" id="MF_00867"/>
    </source>
</evidence>
<dbReference type="InterPro" id="IPR036867">
    <property type="entry name" value="R3H_dom_sf"/>
</dbReference>
<evidence type="ECO:0000256" key="1">
    <source>
        <dbReference type="ARBA" id="ARBA00022490"/>
    </source>
</evidence>